<sequence>MGYRAYRVDYMEDLTNPFVSMYFGAAYLAWLSEYEGRERSLQFIFHGYISGPKNVHLEETCPEWLKFEQILARYERTKSREGSCNII</sequence>
<dbReference type="Gene3D" id="1.10.530.10">
    <property type="match status" value="1"/>
</dbReference>
<proteinExistence type="predicted"/>
<accession>A0A2P5YL41</accession>
<gene>
    <name evidence="1" type="ORF">GOBAR_AA04284</name>
</gene>
<reference evidence="1 2" key="1">
    <citation type="submission" date="2015-01" db="EMBL/GenBank/DDBJ databases">
        <title>Genome of allotetraploid Gossypium barbadense reveals genomic plasticity and fiber elongation in cotton evolution.</title>
        <authorList>
            <person name="Chen X."/>
            <person name="Liu X."/>
            <person name="Zhao B."/>
            <person name="Zheng H."/>
            <person name="Hu Y."/>
            <person name="Lu G."/>
            <person name="Yang C."/>
            <person name="Chen J."/>
            <person name="Shan C."/>
            <person name="Zhang L."/>
            <person name="Zhou Y."/>
            <person name="Wang L."/>
            <person name="Guo W."/>
            <person name="Bai Y."/>
            <person name="Ruan J."/>
            <person name="Shangguan X."/>
            <person name="Mao Y."/>
            <person name="Jiang J."/>
            <person name="Zhu Y."/>
            <person name="Lei J."/>
            <person name="Kang H."/>
            <person name="Chen S."/>
            <person name="He X."/>
            <person name="Wang R."/>
            <person name="Wang Y."/>
            <person name="Chen J."/>
            <person name="Wang L."/>
            <person name="Yu S."/>
            <person name="Wang B."/>
            <person name="Wei J."/>
            <person name="Song S."/>
            <person name="Lu X."/>
            <person name="Gao Z."/>
            <person name="Gu W."/>
            <person name="Deng X."/>
            <person name="Ma D."/>
            <person name="Wang S."/>
            <person name="Liang W."/>
            <person name="Fang L."/>
            <person name="Cai C."/>
            <person name="Zhu X."/>
            <person name="Zhou B."/>
            <person name="Zhang Y."/>
            <person name="Chen Z."/>
            <person name="Xu S."/>
            <person name="Zhu R."/>
            <person name="Wang S."/>
            <person name="Zhang T."/>
            <person name="Zhao G."/>
        </authorList>
    </citation>
    <scope>NUCLEOTIDE SEQUENCE [LARGE SCALE GENOMIC DNA]</scope>
    <source>
        <strain evidence="2">cv. Xinhai21</strain>
        <tissue evidence="1">Leaf</tissue>
    </source>
</reference>
<name>A0A2P5YL41_GOSBA</name>
<dbReference type="AlphaFoldDB" id="A0A2P5YL41"/>
<dbReference type="PANTHER" id="PTHR37179:SF1">
    <property type="entry name" value="TRANSGLYCOSYLASE"/>
    <property type="match status" value="1"/>
</dbReference>
<protein>
    <submittedName>
        <fullName evidence="1">Uncharacterized protein</fullName>
    </submittedName>
</protein>
<dbReference type="PANTHER" id="PTHR37179">
    <property type="entry name" value="TRANSGLYCOSYLASE"/>
    <property type="match status" value="1"/>
</dbReference>
<evidence type="ECO:0000313" key="1">
    <source>
        <dbReference type="EMBL" id="PPS16302.1"/>
    </source>
</evidence>
<dbReference type="EMBL" id="KZ663042">
    <property type="protein sequence ID" value="PPS16302.1"/>
    <property type="molecule type" value="Genomic_DNA"/>
</dbReference>
<dbReference type="OrthoDB" id="550520at2759"/>
<dbReference type="Proteomes" id="UP000239757">
    <property type="component" value="Unassembled WGS sequence"/>
</dbReference>
<evidence type="ECO:0000313" key="2">
    <source>
        <dbReference type="Proteomes" id="UP000239757"/>
    </source>
</evidence>
<organism evidence="1 2">
    <name type="scientific">Gossypium barbadense</name>
    <name type="common">Sea Island cotton</name>
    <name type="synonym">Hibiscus barbadensis</name>
    <dbReference type="NCBI Taxonomy" id="3634"/>
    <lineage>
        <taxon>Eukaryota</taxon>
        <taxon>Viridiplantae</taxon>
        <taxon>Streptophyta</taxon>
        <taxon>Embryophyta</taxon>
        <taxon>Tracheophyta</taxon>
        <taxon>Spermatophyta</taxon>
        <taxon>Magnoliopsida</taxon>
        <taxon>eudicotyledons</taxon>
        <taxon>Gunneridae</taxon>
        <taxon>Pentapetalae</taxon>
        <taxon>rosids</taxon>
        <taxon>malvids</taxon>
        <taxon>Malvales</taxon>
        <taxon>Malvaceae</taxon>
        <taxon>Malvoideae</taxon>
        <taxon>Gossypium</taxon>
    </lineage>
</organism>